<keyword evidence="8" id="KW-1185">Reference proteome</keyword>
<gene>
    <name evidence="6 7" type="primary">xseB</name>
    <name evidence="7" type="ORF">C7B82_11720</name>
</gene>
<evidence type="ECO:0000313" key="7">
    <source>
        <dbReference type="EMBL" id="PSB29256.1"/>
    </source>
</evidence>
<evidence type="ECO:0000256" key="3">
    <source>
        <dbReference type="ARBA" id="ARBA00022722"/>
    </source>
</evidence>
<dbReference type="InterPro" id="IPR037004">
    <property type="entry name" value="Exonuc_VII_ssu_sf"/>
</dbReference>
<dbReference type="Proteomes" id="UP000239576">
    <property type="component" value="Unassembled WGS sequence"/>
</dbReference>
<name>A0A2T1E939_9CYAN</name>
<evidence type="ECO:0000256" key="1">
    <source>
        <dbReference type="ARBA" id="ARBA00009998"/>
    </source>
</evidence>
<comment type="catalytic activity">
    <reaction evidence="6">
        <text>Exonucleolytic cleavage in either 5'- to 3'- or 3'- to 5'-direction to yield nucleoside 5'-phosphates.</text>
        <dbReference type="EC" id="3.1.11.6"/>
    </reaction>
</comment>
<evidence type="ECO:0000313" key="8">
    <source>
        <dbReference type="Proteomes" id="UP000239576"/>
    </source>
</evidence>
<dbReference type="RefSeq" id="WP_106256480.1">
    <property type="nucleotide sequence ID" value="NZ_CAWNSW010000157.1"/>
</dbReference>
<dbReference type="HAMAP" id="MF_00337">
    <property type="entry name" value="Exonuc_7_S"/>
    <property type="match status" value="1"/>
</dbReference>
<keyword evidence="2 6" id="KW-0963">Cytoplasm</keyword>
<reference evidence="7 8" key="2">
    <citation type="submission" date="2018-03" db="EMBL/GenBank/DDBJ databases">
        <title>The ancient ancestry and fast evolution of plastids.</title>
        <authorList>
            <person name="Moore K.R."/>
            <person name="Magnabosco C."/>
            <person name="Momper L."/>
            <person name="Gold D.A."/>
            <person name="Bosak T."/>
            <person name="Fournier G.P."/>
        </authorList>
    </citation>
    <scope>NUCLEOTIDE SEQUENCE [LARGE SCALE GENOMIC DNA]</scope>
    <source>
        <strain evidence="7 8">ULC18</strain>
    </source>
</reference>
<dbReference type="Gene3D" id="1.10.287.1040">
    <property type="entry name" value="Exonuclease VII, small subunit"/>
    <property type="match status" value="1"/>
</dbReference>
<evidence type="ECO:0000256" key="4">
    <source>
        <dbReference type="ARBA" id="ARBA00022801"/>
    </source>
</evidence>
<comment type="subunit">
    <text evidence="6">Heterooligomer composed of large and small subunits.</text>
</comment>
<organism evidence="7 8">
    <name type="scientific">Stenomitos frigidus ULC18</name>
    <dbReference type="NCBI Taxonomy" id="2107698"/>
    <lineage>
        <taxon>Bacteria</taxon>
        <taxon>Bacillati</taxon>
        <taxon>Cyanobacteriota</taxon>
        <taxon>Cyanophyceae</taxon>
        <taxon>Leptolyngbyales</taxon>
        <taxon>Leptolyngbyaceae</taxon>
        <taxon>Stenomitos</taxon>
    </lineage>
</organism>
<dbReference type="EC" id="3.1.11.6" evidence="6"/>
<dbReference type="NCBIfam" id="TIGR01280">
    <property type="entry name" value="xseB"/>
    <property type="match status" value="1"/>
</dbReference>
<proteinExistence type="inferred from homology"/>
<protein>
    <recommendedName>
        <fullName evidence="6">Exodeoxyribonuclease 7 small subunit</fullName>
        <ecNumber evidence="6">3.1.11.6</ecNumber>
    </recommendedName>
    <alternativeName>
        <fullName evidence="6">Exodeoxyribonuclease VII small subunit</fullName>
        <shortName evidence="6">Exonuclease VII small subunit</shortName>
    </alternativeName>
</protein>
<comment type="caution">
    <text evidence="7">The sequence shown here is derived from an EMBL/GenBank/DDBJ whole genome shotgun (WGS) entry which is preliminary data.</text>
</comment>
<dbReference type="AlphaFoldDB" id="A0A2T1E939"/>
<evidence type="ECO:0000256" key="6">
    <source>
        <dbReference type="HAMAP-Rule" id="MF_00337"/>
    </source>
</evidence>
<dbReference type="GO" id="GO:0008855">
    <property type="term" value="F:exodeoxyribonuclease VII activity"/>
    <property type="evidence" value="ECO:0007669"/>
    <property type="project" value="UniProtKB-UniRule"/>
</dbReference>
<dbReference type="GO" id="GO:0005737">
    <property type="term" value="C:cytoplasm"/>
    <property type="evidence" value="ECO:0007669"/>
    <property type="project" value="UniProtKB-SubCell"/>
</dbReference>
<keyword evidence="3 6" id="KW-0540">Nuclease</keyword>
<comment type="function">
    <text evidence="6">Bidirectionally degrades single-stranded DNA into large acid-insoluble oligonucleotides, which are then degraded further into small acid-soluble oligonucleotides.</text>
</comment>
<accession>A0A2T1E939</accession>
<keyword evidence="5 6" id="KW-0269">Exonuclease</keyword>
<evidence type="ECO:0000256" key="2">
    <source>
        <dbReference type="ARBA" id="ARBA00022490"/>
    </source>
</evidence>
<keyword evidence="4 6" id="KW-0378">Hydrolase</keyword>
<comment type="subcellular location">
    <subcellularLocation>
        <location evidence="6">Cytoplasm</location>
    </subcellularLocation>
</comment>
<dbReference type="GO" id="GO:0006308">
    <property type="term" value="P:DNA catabolic process"/>
    <property type="evidence" value="ECO:0007669"/>
    <property type="project" value="UniProtKB-UniRule"/>
</dbReference>
<comment type="similarity">
    <text evidence="1 6">Belongs to the XseB family.</text>
</comment>
<dbReference type="Pfam" id="PF02609">
    <property type="entry name" value="Exonuc_VII_S"/>
    <property type="match status" value="1"/>
</dbReference>
<reference evidence="8" key="1">
    <citation type="submission" date="2018-02" db="EMBL/GenBank/DDBJ databases">
        <authorList>
            <person name="Moore K."/>
            <person name="Momper L."/>
        </authorList>
    </citation>
    <scope>NUCLEOTIDE SEQUENCE [LARGE SCALE GENOMIC DNA]</scope>
    <source>
        <strain evidence="8">ULC18</strain>
    </source>
</reference>
<evidence type="ECO:0000256" key="5">
    <source>
        <dbReference type="ARBA" id="ARBA00022839"/>
    </source>
</evidence>
<dbReference type="SUPFAM" id="SSF116842">
    <property type="entry name" value="XseB-like"/>
    <property type="match status" value="1"/>
</dbReference>
<dbReference type="InterPro" id="IPR003761">
    <property type="entry name" value="Exonuc_VII_S"/>
</dbReference>
<dbReference type="GO" id="GO:0009318">
    <property type="term" value="C:exodeoxyribonuclease VII complex"/>
    <property type="evidence" value="ECO:0007669"/>
    <property type="project" value="UniProtKB-UniRule"/>
</dbReference>
<sequence length="72" mass="8346">MTDLPEQGWSYEETVQQVEAIMSRIESGELELADVFDQFAAAVSYLRQCDLFLTQRQQQMDLLIETLTDDLE</sequence>
<dbReference type="OrthoDB" id="427334at2"/>
<dbReference type="EMBL" id="PVWK01000063">
    <property type="protein sequence ID" value="PSB29256.1"/>
    <property type="molecule type" value="Genomic_DNA"/>
</dbReference>